<dbReference type="Pfam" id="PF22025">
    <property type="entry name" value="ThiI_fer"/>
    <property type="match status" value="1"/>
</dbReference>
<organism evidence="10 11">
    <name type="scientific">Halococcoides cellulosivorans</name>
    <dbReference type="NCBI Taxonomy" id="1679096"/>
    <lineage>
        <taxon>Archaea</taxon>
        <taxon>Methanobacteriati</taxon>
        <taxon>Methanobacteriota</taxon>
        <taxon>Stenosarchaea group</taxon>
        <taxon>Halobacteria</taxon>
        <taxon>Halobacteriales</taxon>
        <taxon>Haloarculaceae</taxon>
        <taxon>Halococcoides</taxon>
    </lineage>
</organism>
<dbReference type="GO" id="GO:0009229">
    <property type="term" value="P:thiamine diphosphate biosynthetic process"/>
    <property type="evidence" value="ECO:0007669"/>
    <property type="project" value="UniProtKB-UniRule"/>
</dbReference>
<evidence type="ECO:0000256" key="3">
    <source>
        <dbReference type="ARBA" id="ARBA00022679"/>
    </source>
</evidence>
<dbReference type="UniPathway" id="UPA00060"/>
<comment type="pathway">
    <text evidence="8">Cofactor biosynthesis; thiamine diphosphate biosynthesis.</text>
</comment>
<dbReference type="RefSeq" id="WP_108382184.1">
    <property type="nucleotide sequence ID" value="NZ_CP028858.1"/>
</dbReference>
<evidence type="ECO:0000313" key="11">
    <source>
        <dbReference type="Proteomes" id="UP000244727"/>
    </source>
</evidence>
<dbReference type="EC" id="2.8.1.4" evidence="8"/>
<evidence type="ECO:0000256" key="4">
    <source>
        <dbReference type="ARBA" id="ARBA00022741"/>
    </source>
</evidence>
<feature type="binding site" evidence="8">
    <location>
        <position position="303"/>
    </location>
    <ligand>
        <name>ATP</name>
        <dbReference type="ChEBI" id="CHEBI:30616"/>
    </ligand>
</feature>
<evidence type="ECO:0000313" key="10">
    <source>
        <dbReference type="EMBL" id="AWB27669.1"/>
    </source>
</evidence>
<dbReference type="SUPFAM" id="SSF52402">
    <property type="entry name" value="Adenine nucleotide alpha hydrolases-like"/>
    <property type="match status" value="1"/>
</dbReference>
<evidence type="ECO:0000256" key="7">
    <source>
        <dbReference type="ARBA" id="ARBA00022977"/>
    </source>
</evidence>
<dbReference type="GO" id="GO:0009228">
    <property type="term" value="P:thiamine biosynthetic process"/>
    <property type="evidence" value="ECO:0007669"/>
    <property type="project" value="UniProtKB-KW"/>
</dbReference>
<dbReference type="InterPro" id="IPR020536">
    <property type="entry name" value="ThiI_AANH"/>
</dbReference>
<evidence type="ECO:0000259" key="9">
    <source>
        <dbReference type="PROSITE" id="PS51165"/>
    </source>
</evidence>
<dbReference type="SUPFAM" id="SSF143437">
    <property type="entry name" value="THUMP domain-like"/>
    <property type="match status" value="1"/>
</dbReference>
<dbReference type="Pfam" id="PF02926">
    <property type="entry name" value="THUMP"/>
    <property type="match status" value="1"/>
</dbReference>
<keyword evidence="5 8" id="KW-0067">ATP-binding</keyword>
<keyword evidence="4 8" id="KW-0547">Nucleotide-binding</keyword>
<dbReference type="InterPro" id="IPR004114">
    <property type="entry name" value="THUMP_dom"/>
</dbReference>
<feature type="domain" description="THUMP" evidence="9">
    <location>
        <begin position="63"/>
        <end position="173"/>
    </location>
</feature>
<evidence type="ECO:0000256" key="2">
    <source>
        <dbReference type="ARBA" id="ARBA00022555"/>
    </source>
</evidence>
<dbReference type="PANTHER" id="PTHR43209:SF1">
    <property type="entry name" value="TRNA SULFURTRANSFERASE"/>
    <property type="match status" value="1"/>
</dbReference>
<gene>
    <name evidence="8" type="primary">thiI</name>
    <name evidence="10" type="ORF">HARCEL1_08075</name>
</gene>
<comment type="similarity">
    <text evidence="8">Belongs to the ThiI family.</text>
</comment>
<keyword evidence="3 8" id="KW-0808">Transferase</keyword>
<dbReference type="GO" id="GO:0002937">
    <property type="term" value="P:tRNA 4-thiouridine biosynthesis"/>
    <property type="evidence" value="ECO:0007669"/>
    <property type="project" value="TreeGrafter"/>
</dbReference>
<feature type="binding site" evidence="8">
    <location>
        <position position="294"/>
    </location>
    <ligand>
        <name>ATP</name>
        <dbReference type="ChEBI" id="CHEBI:30616"/>
    </ligand>
</feature>
<dbReference type="EMBL" id="CP028858">
    <property type="protein sequence ID" value="AWB27669.1"/>
    <property type="molecule type" value="Genomic_DNA"/>
</dbReference>
<dbReference type="Pfam" id="PF02568">
    <property type="entry name" value="ThiI"/>
    <property type="match status" value="1"/>
</dbReference>
<dbReference type="GeneID" id="36512456"/>
<keyword evidence="11" id="KW-1185">Reference proteome</keyword>
<proteinExistence type="inferred from homology"/>
<keyword evidence="2 8" id="KW-0820">tRNA-binding</keyword>
<evidence type="ECO:0000256" key="6">
    <source>
        <dbReference type="ARBA" id="ARBA00022884"/>
    </source>
</evidence>
<dbReference type="InterPro" id="IPR050102">
    <property type="entry name" value="tRNA_sulfurtransferase_ThiI"/>
</dbReference>
<comment type="catalytic activity">
    <reaction evidence="8">
        <text>[ThiI sulfur-carrier protein]-S-sulfanyl-L-cysteine + a uridine in tRNA + 2 reduced [2Fe-2S]-[ferredoxin] + ATP + H(+) = [ThiI sulfur-carrier protein]-L-cysteine + a 4-thiouridine in tRNA + 2 oxidized [2Fe-2S]-[ferredoxin] + AMP + diphosphate</text>
        <dbReference type="Rhea" id="RHEA:24176"/>
        <dbReference type="Rhea" id="RHEA-COMP:10000"/>
        <dbReference type="Rhea" id="RHEA-COMP:10001"/>
        <dbReference type="Rhea" id="RHEA-COMP:13337"/>
        <dbReference type="Rhea" id="RHEA-COMP:13338"/>
        <dbReference type="Rhea" id="RHEA-COMP:13339"/>
        <dbReference type="Rhea" id="RHEA-COMP:13340"/>
        <dbReference type="ChEBI" id="CHEBI:15378"/>
        <dbReference type="ChEBI" id="CHEBI:29950"/>
        <dbReference type="ChEBI" id="CHEBI:30616"/>
        <dbReference type="ChEBI" id="CHEBI:33019"/>
        <dbReference type="ChEBI" id="CHEBI:33737"/>
        <dbReference type="ChEBI" id="CHEBI:33738"/>
        <dbReference type="ChEBI" id="CHEBI:61963"/>
        <dbReference type="ChEBI" id="CHEBI:65315"/>
        <dbReference type="ChEBI" id="CHEBI:136798"/>
        <dbReference type="ChEBI" id="CHEBI:456215"/>
        <dbReference type="EC" id="2.8.1.4"/>
    </reaction>
</comment>
<dbReference type="GO" id="GO:0005829">
    <property type="term" value="C:cytosol"/>
    <property type="evidence" value="ECO:0007669"/>
    <property type="project" value="TreeGrafter"/>
</dbReference>
<accession>A0A2R4X1K3</accession>
<feature type="binding site" evidence="8">
    <location>
        <position position="274"/>
    </location>
    <ligand>
        <name>ATP</name>
        <dbReference type="ChEBI" id="CHEBI:30616"/>
    </ligand>
</feature>
<dbReference type="InterPro" id="IPR054173">
    <property type="entry name" value="ThiI_fer"/>
</dbReference>
<reference evidence="10 11" key="1">
    <citation type="submission" date="2018-04" db="EMBL/GenBank/DDBJ databases">
        <title>Halococcoides cellulosivorans gen. nov., sp. nov., an extremely halophilic cellulose-utilizing haloarchaeon from hypersaline lakes.</title>
        <authorList>
            <person name="Sorokin D.Y."/>
            <person name="Toshchakov S.V."/>
            <person name="Samarov N.I."/>
            <person name="Korzhenkov A."/>
            <person name="Kublanov I.V."/>
        </authorList>
    </citation>
    <scope>NUCLEOTIDE SEQUENCE [LARGE SCALE GENOMIC DNA]</scope>
    <source>
        <strain evidence="10 11">HArcel1</strain>
    </source>
</reference>
<evidence type="ECO:0000256" key="1">
    <source>
        <dbReference type="ARBA" id="ARBA00022490"/>
    </source>
</evidence>
<dbReference type="AlphaFoldDB" id="A0A2R4X1K3"/>
<dbReference type="PANTHER" id="PTHR43209">
    <property type="entry name" value="TRNA SULFURTRANSFERASE"/>
    <property type="match status" value="1"/>
</dbReference>
<feature type="binding site" evidence="8">
    <location>
        <begin position="191"/>
        <end position="192"/>
    </location>
    <ligand>
        <name>ATP</name>
        <dbReference type="ChEBI" id="CHEBI:30616"/>
    </ligand>
</feature>
<name>A0A2R4X1K3_9EURY</name>
<evidence type="ECO:0000256" key="5">
    <source>
        <dbReference type="ARBA" id="ARBA00022840"/>
    </source>
</evidence>
<dbReference type="GO" id="GO:0000049">
    <property type="term" value="F:tRNA binding"/>
    <property type="evidence" value="ECO:0007669"/>
    <property type="project" value="UniProtKB-UniRule"/>
</dbReference>
<evidence type="ECO:0000256" key="8">
    <source>
        <dbReference type="HAMAP-Rule" id="MF_00021"/>
    </source>
</evidence>
<dbReference type="GO" id="GO:0052837">
    <property type="term" value="P:thiazole biosynthetic process"/>
    <property type="evidence" value="ECO:0007669"/>
    <property type="project" value="TreeGrafter"/>
</dbReference>
<dbReference type="InterPro" id="IPR003720">
    <property type="entry name" value="tRNA_STrfase"/>
</dbReference>
<protein>
    <recommendedName>
        <fullName evidence="8">Probable tRNA sulfurtransferase</fullName>
        <ecNumber evidence="8">2.8.1.4</ecNumber>
    </recommendedName>
    <alternativeName>
        <fullName evidence="8">Sulfur carrier protein ThiS sulfurtransferase</fullName>
    </alternativeName>
    <alternativeName>
        <fullName evidence="8">Thiamine biosynthesis protein ThiI</fullName>
    </alternativeName>
    <alternativeName>
        <fullName evidence="8">tRNA 4-thiouridine synthase</fullName>
    </alternativeName>
</protein>
<sequence>MHPPGASTVLVRHGEIGTKSDQVRMRMEGRLRENLAAILADRDVPGDVHVERNRLYVHTDAVEAATSAVTDGFGVVSASPARVVDPTLDAIGDALVATAEAHFAGGTFGIDARRAGETDAHPFSSRDIGEVGGRAVGEALDAAGFDPSVDLDDPDLTLSVECRPDRAFVFCETRSGPGGLPLGSQAPLVALLSGGIDSPVAAWLAMKRGARVQPIYVDLGDYGGADHRARAVATAERLAAYAPDQVDELSIAPAGDAVERIAETTHDHRMLVLRRLMLRIAAQASESAVGVVTGESIGQKSSQTTANLAAVQRAIGAPVIRPLATWDKDRVIARAREIGTYNDATIDAGCNRVAPSYPETGATPAGVDAVEPADASRMAADIADRVESIPIEPRHD</sequence>
<dbReference type="KEGG" id="harc:HARCEL1_08075"/>
<dbReference type="CDD" id="cd11716">
    <property type="entry name" value="THUMP_ThiI"/>
    <property type="match status" value="1"/>
</dbReference>
<dbReference type="InterPro" id="IPR014729">
    <property type="entry name" value="Rossmann-like_a/b/a_fold"/>
</dbReference>
<keyword evidence="1 8" id="KW-0963">Cytoplasm</keyword>
<comment type="function">
    <text evidence="8">Catalyzes the ATP-dependent transfer of a sulfur to tRNA to produce 4-thiouridine in position 8 of tRNAs, which functions as a near-UV photosensor. Also catalyzes the transfer of sulfur to the sulfur carrier protein ThiS, forming ThiS-thiocarboxylate. This is a step in the synthesis of thiazole, in the thiamine biosynthesis pathway. The sulfur is donated as persulfide by IscS.</text>
</comment>
<dbReference type="InterPro" id="IPR049962">
    <property type="entry name" value="THUMP_ThiI"/>
</dbReference>
<dbReference type="SMART" id="SM00981">
    <property type="entry name" value="THUMP"/>
    <property type="match status" value="1"/>
</dbReference>
<dbReference type="GO" id="GO:0004810">
    <property type="term" value="F:CCA tRNA nucleotidyltransferase activity"/>
    <property type="evidence" value="ECO:0007669"/>
    <property type="project" value="InterPro"/>
</dbReference>
<comment type="caution">
    <text evidence="8">Lacks conserved residue(s) required for the propagation of feature annotation.</text>
</comment>
<dbReference type="Gene3D" id="3.40.50.620">
    <property type="entry name" value="HUPs"/>
    <property type="match status" value="1"/>
</dbReference>
<dbReference type="HAMAP" id="MF_00021">
    <property type="entry name" value="ThiI"/>
    <property type="match status" value="1"/>
</dbReference>
<keyword evidence="6 8" id="KW-0694">RNA-binding</keyword>
<comment type="subcellular location">
    <subcellularLocation>
        <location evidence="8">Cytoplasm</location>
    </subcellularLocation>
</comment>
<comment type="catalytic activity">
    <reaction evidence="8">
        <text>[ThiS sulfur-carrier protein]-C-terminal Gly-Gly-AMP + S-sulfanyl-L-cysteinyl-[cysteine desulfurase] + AH2 = [ThiS sulfur-carrier protein]-C-terminal-Gly-aminoethanethioate + L-cysteinyl-[cysteine desulfurase] + A + AMP + 2 H(+)</text>
        <dbReference type="Rhea" id="RHEA:43340"/>
        <dbReference type="Rhea" id="RHEA-COMP:12157"/>
        <dbReference type="Rhea" id="RHEA-COMP:12158"/>
        <dbReference type="Rhea" id="RHEA-COMP:12910"/>
        <dbReference type="Rhea" id="RHEA-COMP:19908"/>
        <dbReference type="ChEBI" id="CHEBI:13193"/>
        <dbReference type="ChEBI" id="CHEBI:15378"/>
        <dbReference type="ChEBI" id="CHEBI:17499"/>
        <dbReference type="ChEBI" id="CHEBI:29950"/>
        <dbReference type="ChEBI" id="CHEBI:61963"/>
        <dbReference type="ChEBI" id="CHEBI:90618"/>
        <dbReference type="ChEBI" id="CHEBI:232372"/>
        <dbReference type="ChEBI" id="CHEBI:456215"/>
    </reaction>
</comment>
<keyword evidence="7 8" id="KW-0784">Thiamine biosynthesis</keyword>
<dbReference type="PROSITE" id="PS51165">
    <property type="entry name" value="THUMP"/>
    <property type="match status" value="1"/>
</dbReference>
<dbReference type="Gene3D" id="3.30.2130.30">
    <property type="match status" value="1"/>
</dbReference>
<dbReference type="Proteomes" id="UP000244727">
    <property type="component" value="Chromosome"/>
</dbReference>
<dbReference type="GO" id="GO:0140741">
    <property type="term" value="F:tRNA-uracil-4 sulfurtransferase activity"/>
    <property type="evidence" value="ECO:0007669"/>
    <property type="project" value="UniProtKB-EC"/>
</dbReference>
<dbReference type="GO" id="GO:0005524">
    <property type="term" value="F:ATP binding"/>
    <property type="evidence" value="ECO:0007669"/>
    <property type="project" value="UniProtKB-UniRule"/>
</dbReference>